<evidence type="ECO:0000256" key="1">
    <source>
        <dbReference type="ARBA" id="ARBA00022475"/>
    </source>
</evidence>
<dbReference type="KEGG" id="cthi:THC_1013"/>
<protein>
    <recommendedName>
        <fullName evidence="6">Lipopolysaccharide assembly protein A domain-containing protein</fullName>
    </recommendedName>
</protein>
<organism evidence="7 8">
    <name type="scientific">Caldimicrobium thiodismutans</name>
    <dbReference type="NCBI Taxonomy" id="1653476"/>
    <lineage>
        <taxon>Bacteria</taxon>
        <taxon>Pseudomonadati</taxon>
        <taxon>Thermodesulfobacteriota</taxon>
        <taxon>Thermodesulfobacteria</taxon>
        <taxon>Thermodesulfobacteriales</taxon>
        <taxon>Thermodesulfobacteriaceae</taxon>
        <taxon>Caldimicrobium</taxon>
    </lineage>
</organism>
<dbReference type="EMBL" id="AP014945">
    <property type="protein sequence ID" value="BAU23397.1"/>
    <property type="molecule type" value="Genomic_DNA"/>
</dbReference>
<evidence type="ECO:0000256" key="2">
    <source>
        <dbReference type="ARBA" id="ARBA00022692"/>
    </source>
</evidence>
<dbReference type="AlphaFoldDB" id="A0A0U5BXG0"/>
<evidence type="ECO:0000313" key="7">
    <source>
        <dbReference type="EMBL" id="BAU23397.1"/>
    </source>
</evidence>
<dbReference type="RefSeq" id="WP_068514248.1">
    <property type="nucleotide sequence ID" value="NZ_AP014945.1"/>
</dbReference>
<dbReference type="GO" id="GO:0005886">
    <property type="term" value="C:plasma membrane"/>
    <property type="evidence" value="ECO:0007669"/>
    <property type="project" value="InterPro"/>
</dbReference>
<reference evidence="7 8" key="1">
    <citation type="journal article" date="2016" name="Int. J. Syst. Evol. Microbiol.">
        <title>Caldimicrobium thiodismutans sp. nov., a sulfur-disproportionating bacterium isolated from a hot spring, and emended description of the genus Caldimicrobium.</title>
        <authorList>
            <person name="Kojima H."/>
            <person name="Umezawa K."/>
            <person name="Fukui M."/>
        </authorList>
    </citation>
    <scope>NUCLEOTIDE SEQUENCE [LARGE SCALE GENOMIC DNA]</scope>
    <source>
        <strain evidence="7 8">TF1</strain>
    </source>
</reference>
<dbReference type="Pfam" id="PF06305">
    <property type="entry name" value="LapA_dom"/>
    <property type="match status" value="1"/>
</dbReference>
<dbReference type="Proteomes" id="UP000068196">
    <property type="component" value="Chromosome"/>
</dbReference>
<keyword evidence="4 5" id="KW-0472">Membrane</keyword>
<keyword evidence="8" id="KW-1185">Reference proteome</keyword>
<evidence type="ECO:0000313" key="8">
    <source>
        <dbReference type="Proteomes" id="UP000068196"/>
    </source>
</evidence>
<gene>
    <name evidence="7" type="ORF">THC_1013</name>
</gene>
<dbReference type="STRING" id="1653476.THC_1013"/>
<dbReference type="InterPro" id="IPR010445">
    <property type="entry name" value="LapA_dom"/>
</dbReference>
<evidence type="ECO:0000256" key="3">
    <source>
        <dbReference type="ARBA" id="ARBA00022989"/>
    </source>
</evidence>
<evidence type="ECO:0000259" key="6">
    <source>
        <dbReference type="Pfam" id="PF06305"/>
    </source>
</evidence>
<evidence type="ECO:0000256" key="5">
    <source>
        <dbReference type="SAM" id="Phobius"/>
    </source>
</evidence>
<dbReference type="OrthoDB" id="9812736at2"/>
<feature type="transmembrane region" description="Helical" evidence="5">
    <location>
        <begin position="40"/>
        <end position="61"/>
    </location>
</feature>
<reference evidence="8" key="2">
    <citation type="journal article" date="2016" name="Int. J. Syst. Evol. Microbiol.">
        <title>Caldimicrobium thiodismutans sp. nov., a sulfur-disproportionating bacterium isolated from a hot spring.</title>
        <authorList>
            <person name="Kojima H."/>
            <person name="Umezawa K."/>
            <person name="Fukui M."/>
        </authorList>
    </citation>
    <scope>NUCLEOTIDE SEQUENCE [LARGE SCALE GENOMIC DNA]</scope>
    <source>
        <strain evidence="8">TF1</strain>
    </source>
</reference>
<keyword evidence="2 5" id="KW-0812">Transmembrane</keyword>
<feature type="domain" description="Lipopolysaccharide assembly protein A" evidence="6">
    <location>
        <begin position="26"/>
        <end position="82"/>
    </location>
</feature>
<keyword evidence="1" id="KW-1003">Cell membrane</keyword>
<keyword evidence="3 5" id="KW-1133">Transmembrane helix</keyword>
<accession>A0A0U5BXG0</accession>
<name>A0A0U5BXG0_9BACT</name>
<evidence type="ECO:0000256" key="4">
    <source>
        <dbReference type="ARBA" id="ARBA00023136"/>
    </source>
</evidence>
<sequence length="98" mass="10987">MLRIILWIILVLGLTLFVVFNVEPKVTVHLLPGVSLEGMPLALVIMVSFLLGLLFGLLILFPQIIRARLRENQLTKELQGLKTVKPEDKENAKDSPNS</sequence>
<proteinExistence type="predicted"/>